<reference evidence="9" key="1">
    <citation type="submission" date="2016-10" db="EMBL/GenBank/DDBJ databases">
        <authorList>
            <person name="Varghese N."/>
            <person name="Submissions S."/>
        </authorList>
    </citation>
    <scope>NUCLEOTIDE SEQUENCE [LARGE SCALE GENOMIC DNA]</scope>
    <source>
        <strain evidence="9">DSM 45789</strain>
    </source>
</reference>
<keyword evidence="4 6" id="KW-0802">TPR repeat</keyword>
<dbReference type="CDD" id="cd00093">
    <property type="entry name" value="HTH_XRE"/>
    <property type="match status" value="1"/>
</dbReference>
<dbReference type="Pfam" id="PF13424">
    <property type="entry name" value="TPR_12"/>
    <property type="match status" value="1"/>
</dbReference>
<dbReference type="PROSITE" id="PS50293">
    <property type="entry name" value="TPR_REGION"/>
    <property type="match status" value="1"/>
</dbReference>
<dbReference type="OrthoDB" id="2991476at2"/>
<feature type="repeat" description="TPR" evidence="6">
    <location>
        <begin position="318"/>
        <end position="351"/>
    </location>
</feature>
<dbReference type="Gene3D" id="1.10.260.40">
    <property type="entry name" value="lambda repressor-like DNA-binding domains"/>
    <property type="match status" value="1"/>
</dbReference>
<dbReference type="SUPFAM" id="SSF47413">
    <property type="entry name" value="lambda repressor-like DNA-binding domains"/>
    <property type="match status" value="1"/>
</dbReference>
<dbReference type="InterPro" id="IPR001387">
    <property type="entry name" value="Cro/C1-type_HTH"/>
</dbReference>
<dbReference type="AlphaFoldDB" id="A0A1I6U3Y9"/>
<accession>A0A1I6U3Y9</accession>
<dbReference type="EMBL" id="FPAA01000013">
    <property type="protein sequence ID" value="SFS96156.1"/>
    <property type="molecule type" value="Genomic_DNA"/>
</dbReference>
<evidence type="ECO:0000256" key="3">
    <source>
        <dbReference type="ARBA" id="ARBA00022737"/>
    </source>
</evidence>
<keyword evidence="9" id="KW-1185">Reference proteome</keyword>
<protein>
    <submittedName>
        <fullName evidence="8">Transcriptional regulator, contains XRE-family HTH domain</fullName>
    </submittedName>
</protein>
<dbReference type="InterPro" id="IPR019734">
    <property type="entry name" value="TPR_rpt"/>
</dbReference>
<evidence type="ECO:0000313" key="9">
    <source>
        <dbReference type="Proteomes" id="UP000198660"/>
    </source>
</evidence>
<comment type="subcellular location">
    <subcellularLocation>
        <location evidence="1">Cytoplasm</location>
    </subcellularLocation>
</comment>
<dbReference type="RefSeq" id="WP_091838885.1">
    <property type="nucleotide sequence ID" value="NZ_FPAA01000013.1"/>
</dbReference>
<evidence type="ECO:0000256" key="4">
    <source>
        <dbReference type="ARBA" id="ARBA00022803"/>
    </source>
</evidence>
<dbReference type="GO" id="GO:0003677">
    <property type="term" value="F:DNA binding"/>
    <property type="evidence" value="ECO:0007669"/>
    <property type="project" value="InterPro"/>
</dbReference>
<dbReference type="InterPro" id="IPR010982">
    <property type="entry name" value="Lambda_DNA-bd_dom_sf"/>
</dbReference>
<evidence type="ECO:0000259" key="7">
    <source>
        <dbReference type="PROSITE" id="PS50943"/>
    </source>
</evidence>
<proteinExistence type="inferred from homology"/>
<keyword evidence="2" id="KW-0963">Cytoplasm</keyword>
<dbReference type="PROSITE" id="PS50005">
    <property type="entry name" value="TPR"/>
    <property type="match status" value="1"/>
</dbReference>
<dbReference type="InterPro" id="IPR011990">
    <property type="entry name" value="TPR-like_helical_dom_sf"/>
</dbReference>
<dbReference type="GO" id="GO:0005737">
    <property type="term" value="C:cytoplasm"/>
    <property type="evidence" value="ECO:0007669"/>
    <property type="project" value="UniProtKB-SubCell"/>
</dbReference>
<dbReference type="Gene3D" id="1.25.40.10">
    <property type="entry name" value="Tetratricopeptide repeat domain"/>
    <property type="match status" value="2"/>
</dbReference>
<evidence type="ECO:0000256" key="5">
    <source>
        <dbReference type="ARBA" id="ARBA00038253"/>
    </source>
</evidence>
<evidence type="ECO:0000313" key="8">
    <source>
        <dbReference type="EMBL" id="SFS96156.1"/>
    </source>
</evidence>
<dbReference type="Pfam" id="PF13181">
    <property type="entry name" value="TPR_8"/>
    <property type="match status" value="2"/>
</dbReference>
<evidence type="ECO:0000256" key="2">
    <source>
        <dbReference type="ARBA" id="ARBA00022490"/>
    </source>
</evidence>
<feature type="domain" description="HTH cro/C1-type" evidence="7">
    <location>
        <begin position="13"/>
        <end position="66"/>
    </location>
</feature>
<dbReference type="SMART" id="SM00028">
    <property type="entry name" value="TPR"/>
    <property type="match status" value="5"/>
</dbReference>
<dbReference type="SMART" id="SM00530">
    <property type="entry name" value="HTH_XRE"/>
    <property type="match status" value="1"/>
</dbReference>
<dbReference type="PANTHER" id="PTHR46630:SF1">
    <property type="entry name" value="TETRATRICOPEPTIDE REPEAT PROTEIN 29"/>
    <property type="match status" value="1"/>
</dbReference>
<evidence type="ECO:0000256" key="6">
    <source>
        <dbReference type="PROSITE-ProRule" id="PRU00339"/>
    </source>
</evidence>
<name>A0A1I6U3Y9_9BACL</name>
<organism evidence="8 9">
    <name type="scientific">Marininema halotolerans</name>
    <dbReference type="NCBI Taxonomy" id="1155944"/>
    <lineage>
        <taxon>Bacteria</taxon>
        <taxon>Bacillati</taxon>
        <taxon>Bacillota</taxon>
        <taxon>Bacilli</taxon>
        <taxon>Bacillales</taxon>
        <taxon>Thermoactinomycetaceae</taxon>
        <taxon>Marininema</taxon>
    </lineage>
</organism>
<dbReference type="InterPro" id="IPR051476">
    <property type="entry name" value="Bac_ResReg_Asp_Phosphatase"/>
</dbReference>
<dbReference type="Pfam" id="PF13432">
    <property type="entry name" value="TPR_16"/>
    <property type="match status" value="1"/>
</dbReference>
<dbReference type="PROSITE" id="PS50943">
    <property type="entry name" value="HTH_CROC1"/>
    <property type="match status" value="1"/>
</dbReference>
<evidence type="ECO:0000256" key="1">
    <source>
        <dbReference type="ARBA" id="ARBA00004496"/>
    </source>
</evidence>
<dbReference type="Proteomes" id="UP000198660">
    <property type="component" value="Unassembled WGS sequence"/>
</dbReference>
<dbReference type="SUPFAM" id="SSF48452">
    <property type="entry name" value="TPR-like"/>
    <property type="match status" value="2"/>
</dbReference>
<dbReference type="Pfam" id="PF01381">
    <property type="entry name" value="HTH_3"/>
    <property type="match status" value="1"/>
</dbReference>
<comment type="similarity">
    <text evidence="5">Belongs to the Rap family.</text>
</comment>
<gene>
    <name evidence="8" type="ORF">SAMN05444972_11351</name>
</gene>
<sequence>MELSKMRNIGEAIRRVRKSKGLRLEDLADDNISPATISNIERGVSHVNNAKIDYIVEKLGLSMGELPSVLMEQEEELSELRFSLSSVELLVDLGKSREALQQLDQLHFEDSHAYAALFHVLKGRAFLSQKNWKRAERSYSTAISLCGQNSNEENLEATSYLDLSLCSYEQNEIERALEFTDSGLDTFVEGNGRDYVKYALIRNKVVFLIRLGRNIEGLKVIQDVWDQIDHMEDTDTVLAFYETRADLLRKMGLYDEAIQFASKGLELARVNKNYQFIFDILITMGSLYSSQKQFKKAEDCFNTGLASKGLLTNEKVLTDAYIGLGKLYVKLGKTDEAHQLFKQAIANAENYDDAPNLTYALRVMGDFLKLGGNKLEAVTYYEKAIKITQKFHYQKAESQLHIRISQCYQDSNQKEFEKSLLNMYKAQVNLRGGDNEIFEED</sequence>
<keyword evidence="3" id="KW-0677">Repeat</keyword>
<dbReference type="PANTHER" id="PTHR46630">
    <property type="entry name" value="TETRATRICOPEPTIDE REPEAT PROTEIN 29"/>
    <property type="match status" value="1"/>
</dbReference>